<dbReference type="AlphaFoldDB" id="A0A3B3HXC6"/>
<dbReference type="Bgee" id="ENSORLG00000027870">
    <property type="expression patterns" value="Expressed in sexually immature organism"/>
</dbReference>
<keyword evidence="2" id="KW-1185">Reference proteome</keyword>
<evidence type="ECO:0000313" key="2">
    <source>
        <dbReference type="Proteomes" id="UP000001038"/>
    </source>
</evidence>
<proteinExistence type="predicted"/>
<reference evidence="1" key="2">
    <citation type="submission" date="2025-08" db="UniProtKB">
        <authorList>
            <consortium name="Ensembl"/>
        </authorList>
    </citation>
    <scope>IDENTIFICATION</scope>
    <source>
        <strain evidence="1">Hd-rR</strain>
    </source>
</reference>
<accession>A0A3B3HXC6</accession>
<protein>
    <submittedName>
        <fullName evidence="1">Uncharacterized protein</fullName>
    </submittedName>
</protein>
<reference evidence="1" key="3">
    <citation type="submission" date="2025-09" db="UniProtKB">
        <authorList>
            <consortium name="Ensembl"/>
        </authorList>
    </citation>
    <scope>IDENTIFICATION</scope>
    <source>
        <strain evidence="1">Hd-rR</strain>
    </source>
</reference>
<dbReference type="InParanoid" id="A0A3B3HXC6"/>
<organism evidence="1 2">
    <name type="scientific">Oryzias latipes</name>
    <name type="common">Japanese rice fish</name>
    <name type="synonym">Japanese killifish</name>
    <dbReference type="NCBI Taxonomy" id="8090"/>
    <lineage>
        <taxon>Eukaryota</taxon>
        <taxon>Metazoa</taxon>
        <taxon>Chordata</taxon>
        <taxon>Craniata</taxon>
        <taxon>Vertebrata</taxon>
        <taxon>Euteleostomi</taxon>
        <taxon>Actinopterygii</taxon>
        <taxon>Neopterygii</taxon>
        <taxon>Teleostei</taxon>
        <taxon>Neoteleostei</taxon>
        <taxon>Acanthomorphata</taxon>
        <taxon>Ovalentaria</taxon>
        <taxon>Atherinomorphae</taxon>
        <taxon>Beloniformes</taxon>
        <taxon>Adrianichthyidae</taxon>
        <taxon>Oryziinae</taxon>
        <taxon>Oryzias</taxon>
    </lineage>
</organism>
<sequence length="152" mass="16805">MHCVKVTAYVRYNESPLFSIFLMKSEVNSLYAQSTSSLCVPVICIILTPFPSTPHRHISQRHSGFAALPPACCLCVTLTPQQRAFILTLCATVLSPGFSVAPVSFSLRLSFVHSSAFCQSTKPPSAERIERQLILTRDAVTCSLDRKIQSER</sequence>
<dbReference type="Proteomes" id="UP000001038">
    <property type="component" value="Chromosome 6"/>
</dbReference>
<name>A0A3B3HXC6_ORYLA</name>
<reference evidence="1 2" key="1">
    <citation type="journal article" date="2007" name="Nature">
        <title>The medaka draft genome and insights into vertebrate genome evolution.</title>
        <authorList>
            <person name="Kasahara M."/>
            <person name="Naruse K."/>
            <person name="Sasaki S."/>
            <person name="Nakatani Y."/>
            <person name="Qu W."/>
            <person name="Ahsan B."/>
            <person name="Yamada T."/>
            <person name="Nagayasu Y."/>
            <person name="Doi K."/>
            <person name="Kasai Y."/>
            <person name="Jindo T."/>
            <person name="Kobayashi D."/>
            <person name="Shimada A."/>
            <person name="Toyoda A."/>
            <person name="Kuroki Y."/>
            <person name="Fujiyama A."/>
            <person name="Sasaki T."/>
            <person name="Shimizu A."/>
            <person name="Asakawa S."/>
            <person name="Shimizu N."/>
            <person name="Hashimoto S."/>
            <person name="Yang J."/>
            <person name="Lee Y."/>
            <person name="Matsushima K."/>
            <person name="Sugano S."/>
            <person name="Sakaizumi M."/>
            <person name="Narita T."/>
            <person name="Ohishi K."/>
            <person name="Haga S."/>
            <person name="Ohta F."/>
            <person name="Nomoto H."/>
            <person name="Nogata K."/>
            <person name="Morishita T."/>
            <person name="Endo T."/>
            <person name="Shin-I T."/>
            <person name="Takeda H."/>
            <person name="Morishita S."/>
            <person name="Kohara Y."/>
        </authorList>
    </citation>
    <scope>NUCLEOTIDE SEQUENCE [LARGE SCALE GENOMIC DNA]</scope>
    <source>
        <strain evidence="1 2">Hd-rR</strain>
    </source>
</reference>
<evidence type="ECO:0000313" key="1">
    <source>
        <dbReference type="Ensembl" id="ENSORLP00000036477.1"/>
    </source>
</evidence>
<dbReference type="Ensembl" id="ENSORLT00000031992.1">
    <property type="protein sequence ID" value="ENSORLP00000036477.1"/>
    <property type="gene ID" value="ENSORLG00000027870.1"/>
</dbReference>